<reference evidence="8" key="1">
    <citation type="journal article" date="2023" name="G3 (Bethesda)">
        <title>Whole genome assemblies of Zophobas morio and Tenebrio molitor.</title>
        <authorList>
            <person name="Kaur S."/>
            <person name="Stinson S.A."/>
            <person name="diCenzo G.C."/>
        </authorList>
    </citation>
    <scope>NUCLEOTIDE SEQUENCE</scope>
    <source>
        <strain evidence="8">QUZm001</strain>
    </source>
</reference>
<keyword evidence="4" id="KW-0769">Symport</keyword>
<evidence type="ECO:0000256" key="1">
    <source>
        <dbReference type="ARBA" id="ARBA00004141"/>
    </source>
</evidence>
<feature type="transmembrane region" description="Helical" evidence="7">
    <location>
        <begin position="12"/>
        <end position="30"/>
    </location>
</feature>
<evidence type="ECO:0000256" key="2">
    <source>
        <dbReference type="ARBA" id="ARBA00022448"/>
    </source>
</evidence>
<dbReference type="FunFam" id="1.20.1250.20:FF:000003">
    <property type="entry name" value="Solute carrier family 17 member 3"/>
    <property type="match status" value="1"/>
</dbReference>
<evidence type="ECO:0008006" key="10">
    <source>
        <dbReference type="Google" id="ProtNLM"/>
    </source>
</evidence>
<evidence type="ECO:0000256" key="6">
    <source>
        <dbReference type="ARBA" id="ARBA00023136"/>
    </source>
</evidence>
<dbReference type="GO" id="GO:0016020">
    <property type="term" value="C:membrane"/>
    <property type="evidence" value="ECO:0007669"/>
    <property type="project" value="UniProtKB-SubCell"/>
</dbReference>
<dbReference type="Gene3D" id="1.20.1250.20">
    <property type="entry name" value="MFS general substrate transporter like domains"/>
    <property type="match status" value="1"/>
</dbReference>
<name>A0AA38M6E9_9CUCU</name>
<organism evidence="8 9">
    <name type="scientific">Zophobas morio</name>
    <dbReference type="NCBI Taxonomy" id="2755281"/>
    <lineage>
        <taxon>Eukaryota</taxon>
        <taxon>Metazoa</taxon>
        <taxon>Ecdysozoa</taxon>
        <taxon>Arthropoda</taxon>
        <taxon>Hexapoda</taxon>
        <taxon>Insecta</taxon>
        <taxon>Pterygota</taxon>
        <taxon>Neoptera</taxon>
        <taxon>Endopterygota</taxon>
        <taxon>Coleoptera</taxon>
        <taxon>Polyphaga</taxon>
        <taxon>Cucujiformia</taxon>
        <taxon>Tenebrionidae</taxon>
        <taxon>Zophobas</taxon>
    </lineage>
</organism>
<keyword evidence="3 7" id="KW-0812">Transmembrane</keyword>
<proteinExistence type="predicted"/>
<dbReference type="SUPFAM" id="SSF103473">
    <property type="entry name" value="MFS general substrate transporter"/>
    <property type="match status" value="1"/>
</dbReference>
<sequence>MHFDINSNSQLSALPYAAMYLTGLVVSPLFDTLVANNTISITVARKISNSLASVLPAAALTCLAFLENFEPNLVNALLIVAVGTSAFQQSGYMLNTIDLTPNHAGTLFGLINGINNIFSLLAPLTVRLLGSDKSDPILWRKVFLLSAGIYIACGLFYAIFTSADVQRWNGTEKEEEKTEKK</sequence>
<dbReference type="Proteomes" id="UP001168821">
    <property type="component" value="Unassembled WGS sequence"/>
</dbReference>
<feature type="transmembrane region" description="Helical" evidence="7">
    <location>
        <begin position="73"/>
        <end position="94"/>
    </location>
</feature>
<keyword evidence="5 7" id="KW-1133">Transmembrane helix</keyword>
<dbReference type="GO" id="GO:0015293">
    <property type="term" value="F:symporter activity"/>
    <property type="evidence" value="ECO:0007669"/>
    <property type="project" value="UniProtKB-KW"/>
</dbReference>
<keyword evidence="6 7" id="KW-0472">Membrane</keyword>
<comment type="caution">
    <text evidence="8">The sequence shown here is derived from an EMBL/GenBank/DDBJ whole genome shotgun (WGS) entry which is preliminary data.</text>
</comment>
<dbReference type="AlphaFoldDB" id="A0AA38M6E9"/>
<evidence type="ECO:0000256" key="7">
    <source>
        <dbReference type="SAM" id="Phobius"/>
    </source>
</evidence>
<keyword evidence="9" id="KW-1185">Reference proteome</keyword>
<keyword evidence="2" id="KW-0813">Transport</keyword>
<dbReference type="PANTHER" id="PTHR11662">
    <property type="entry name" value="SOLUTE CARRIER FAMILY 17"/>
    <property type="match status" value="1"/>
</dbReference>
<protein>
    <recommendedName>
        <fullName evidence="10">Inorganic phosphate cotransporter</fullName>
    </recommendedName>
</protein>
<accession>A0AA38M6E9</accession>
<feature type="transmembrane region" description="Helical" evidence="7">
    <location>
        <begin position="50"/>
        <end position="66"/>
    </location>
</feature>
<evidence type="ECO:0000256" key="3">
    <source>
        <dbReference type="ARBA" id="ARBA00022692"/>
    </source>
</evidence>
<feature type="transmembrane region" description="Helical" evidence="7">
    <location>
        <begin position="142"/>
        <end position="160"/>
    </location>
</feature>
<dbReference type="InterPro" id="IPR036259">
    <property type="entry name" value="MFS_trans_sf"/>
</dbReference>
<dbReference type="GO" id="GO:0006820">
    <property type="term" value="P:monoatomic anion transport"/>
    <property type="evidence" value="ECO:0007669"/>
    <property type="project" value="TreeGrafter"/>
</dbReference>
<dbReference type="EMBL" id="JALNTZ010000007">
    <property type="protein sequence ID" value="KAJ3645141.1"/>
    <property type="molecule type" value="Genomic_DNA"/>
</dbReference>
<dbReference type="InterPro" id="IPR050382">
    <property type="entry name" value="MFS_Na/Anion_cotransporter"/>
</dbReference>
<dbReference type="PANTHER" id="PTHR11662:SF280">
    <property type="entry name" value="FI21844P1-RELATED"/>
    <property type="match status" value="1"/>
</dbReference>
<evidence type="ECO:0000256" key="4">
    <source>
        <dbReference type="ARBA" id="ARBA00022847"/>
    </source>
</evidence>
<feature type="transmembrane region" description="Helical" evidence="7">
    <location>
        <begin position="106"/>
        <end position="130"/>
    </location>
</feature>
<evidence type="ECO:0000256" key="5">
    <source>
        <dbReference type="ARBA" id="ARBA00022989"/>
    </source>
</evidence>
<comment type="subcellular location">
    <subcellularLocation>
        <location evidence="1">Membrane</location>
        <topology evidence="1">Multi-pass membrane protein</topology>
    </subcellularLocation>
</comment>
<evidence type="ECO:0000313" key="9">
    <source>
        <dbReference type="Proteomes" id="UP001168821"/>
    </source>
</evidence>
<gene>
    <name evidence="8" type="ORF">Zmor_022825</name>
</gene>
<evidence type="ECO:0000313" key="8">
    <source>
        <dbReference type="EMBL" id="KAJ3645141.1"/>
    </source>
</evidence>